<organism evidence="6 7">
    <name type="scientific">Elsinoe australis</name>
    <dbReference type="NCBI Taxonomy" id="40998"/>
    <lineage>
        <taxon>Eukaryota</taxon>
        <taxon>Fungi</taxon>
        <taxon>Dikarya</taxon>
        <taxon>Ascomycota</taxon>
        <taxon>Pezizomycotina</taxon>
        <taxon>Dothideomycetes</taxon>
        <taxon>Dothideomycetidae</taxon>
        <taxon>Myriangiales</taxon>
        <taxon>Elsinoaceae</taxon>
        <taxon>Elsinoe</taxon>
    </lineage>
</organism>
<feature type="region of interest" description="Disordered" evidence="4">
    <location>
        <begin position="21"/>
        <end position="143"/>
    </location>
</feature>
<evidence type="ECO:0000256" key="4">
    <source>
        <dbReference type="SAM" id="MobiDB-lite"/>
    </source>
</evidence>
<evidence type="ECO:0000259" key="5">
    <source>
        <dbReference type="PROSITE" id="PS50113"/>
    </source>
</evidence>
<dbReference type="Pfam" id="PF13426">
    <property type="entry name" value="PAS_9"/>
    <property type="match status" value="1"/>
</dbReference>
<dbReference type="PANTHER" id="PTHR47429:SF9">
    <property type="entry name" value="PAS DOMAIN-CONTAINING PROTEIN"/>
    <property type="match status" value="1"/>
</dbReference>
<evidence type="ECO:0000256" key="1">
    <source>
        <dbReference type="ARBA" id="ARBA00022630"/>
    </source>
</evidence>
<evidence type="ECO:0000313" key="7">
    <source>
        <dbReference type="Proteomes" id="UP000308133"/>
    </source>
</evidence>
<sequence>MTVESPVEPLFDDFHARLKVSPSRPLATRDNSLPGLDHSIPSAPYFAQNSMAAPPPDFMKPRTLKSVQNHPSFEKEHRRTKSDPDGPGSSVPSSPEIRHDSSRESFSEASTAPTDSAYRPQSKRDASLVPLQTHGLQDGPDQMETYYADDPRNFDLIVSPPEENPGEYQLEARADQLFSQEHLKQIFADPKLLLHFSSFLNSHRPKSVRLLVYYLDSIKAITAIEYANGITEALDSLHGHDFTKTAPPATANRALELRASEAFAALAKEELPAYVSYTWIQVVHESVQRRVTGTLAPHLREASEGLAEVFCLSDPSRPDNPIVFASEEFQRTTQYGMSYCVGRNCRFLQGPRTNPHSVRRLGDAVRAGKEHSEVFLNYRRDGSPFMNLLMIAPLHDSQGTIRYYIGAQVDVSNLAKDATDLDGLRRLIARERDPDFAASQDELNRKDAFHSLAEMFNTHELETTRRHGGRMHRGQVDDESDRASIVSGRPRLVLTDPTSETLDAKSAALPRETKDEMRANGRLQGPYQHYLLLRPYPSLRILFTSPSLRIPGMLQSPFLNRIGGSSRVRTELAQAFSEGRGVTAKIRWLTKLNENGESEGEGRTRWIHATPLLNHKGEIGVWMVVLVDAESREGDGRRRFREAPAVVDVRALTGSVRRGQMDGSGGHGKAKGQSRLTIGGSPVVGREQRYETVSPETVRRVEARESNRGKRVGQAMSFLDTTDDERPGSQKSEVSYGYR</sequence>
<feature type="region of interest" description="Disordered" evidence="4">
    <location>
        <begin position="462"/>
        <end position="483"/>
    </location>
</feature>
<dbReference type="InterPro" id="IPR000700">
    <property type="entry name" value="PAS-assoc_C"/>
</dbReference>
<dbReference type="AlphaFoldDB" id="A0A4U7BBF0"/>
<dbReference type="PROSITE" id="PS50113">
    <property type="entry name" value="PAC"/>
    <property type="match status" value="1"/>
</dbReference>
<name>A0A4U7BBF0_9PEZI</name>
<dbReference type="Gene3D" id="3.30.450.20">
    <property type="entry name" value="PAS domain"/>
    <property type="match status" value="1"/>
</dbReference>
<keyword evidence="1" id="KW-0285">Flavoprotein</keyword>
<dbReference type="GO" id="GO:0005634">
    <property type="term" value="C:nucleus"/>
    <property type="evidence" value="ECO:0007669"/>
    <property type="project" value="TreeGrafter"/>
</dbReference>
<dbReference type="InterPro" id="IPR035965">
    <property type="entry name" value="PAS-like_dom_sf"/>
</dbReference>
<protein>
    <submittedName>
        <fullName evidence="6">PAS domain-containing protein 1</fullName>
    </submittedName>
</protein>
<accession>A0A4U7BBF0</accession>
<evidence type="ECO:0000313" key="6">
    <source>
        <dbReference type="EMBL" id="TKX27461.1"/>
    </source>
</evidence>
<dbReference type="PANTHER" id="PTHR47429">
    <property type="entry name" value="PROTEIN TWIN LOV 1"/>
    <property type="match status" value="1"/>
</dbReference>
<proteinExistence type="predicted"/>
<feature type="compositionally biased region" description="Basic and acidic residues" evidence="4">
    <location>
        <begin position="72"/>
        <end position="84"/>
    </location>
</feature>
<reference evidence="6 7" key="1">
    <citation type="submission" date="2018-02" db="EMBL/GenBank/DDBJ databases">
        <title>Draft genome sequences of Elsinoe sp., causing black scab on jojoba.</title>
        <authorList>
            <person name="Stodart B."/>
            <person name="Jeffress S."/>
            <person name="Ash G."/>
            <person name="Arun Chinnappa K."/>
        </authorList>
    </citation>
    <scope>NUCLEOTIDE SEQUENCE [LARGE SCALE GENOMIC DNA]</scope>
    <source>
        <strain evidence="6 7">Hillstone_2</strain>
    </source>
</reference>
<evidence type="ECO:0000256" key="3">
    <source>
        <dbReference type="ARBA" id="ARBA00022991"/>
    </source>
</evidence>
<dbReference type="InterPro" id="IPR000014">
    <property type="entry name" value="PAS"/>
</dbReference>
<evidence type="ECO:0000256" key="2">
    <source>
        <dbReference type="ARBA" id="ARBA00022643"/>
    </source>
</evidence>
<dbReference type="EMBL" id="PTQR01000004">
    <property type="protein sequence ID" value="TKX27461.1"/>
    <property type="molecule type" value="Genomic_DNA"/>
</dbReference>
<feature type="compositionally biased region" description="Low complexity" evidence="4">
    <location>
        <begin position="85"/>
        <end position="95"/>
    </location>
</feature>
<gene>
    <name evidence="6" type="ORF">C1H76_0298</name>
</gene>
<feature type="compositionally biased region" description="Basic and acidic residues" evidence="4">
    <location>
        <begin position="96"/>
        <end position="106"/>
    </location>
</feature>
<dbReference type="Proteomes" id="UP000308133">
    <property type="component" value="Unassembled WGS sequence"/>
</dbReference>
<feature type="compositionally biased region" description="Basic and acidic residues" evidence="4">
    <location>
        <begin position="697"/>
        <end position="708"/>
    </location>
</feature>
<feature type="domain" description="PAC" evidence="5">
    <location>
        <begin position="370"/>
        <end position="423"/>
    </location>
</feature>
<keyword evidence="3" id="KW-0157">Chromophore</keyword>
<comment type="caution">
    <text evidence="6">The sequence shown here is derived from an EMBL/GenBank/DDBJ whole genome shotgun (WGS) entry which is preliminary data.</text>
</comment>
<dbReference type="SUPFAM" id="SSF55785">
    <property type="entry name" value="PYP-like sensor domain (PAS domain)"/>
    <property type="match status" value="1"/>
</dbReference>
<feature type="region of interest" description="Disordered" evidence="4">
    <location>
        <begin position="657"/>
        <end position="739"/>
    </location>
</feature>
<keyword evidence="2" id="KW-0288">FMN</keyword>